<keyword evidence="10" id="KW-1185">Reference proteome</keyword>
<dbReference type="PANTHER" id="PTHR47737">
    <property type="entry name" value="GLYCINE BETAINE/PROLINE BETAINE TRANSPORT SYSTEM PERMEASE PROTEIN PROW"/>
    <property type="match status" value="1"/>
</dbReference>
<dbReference type="CDD" id="cd06261">
    <property type="entry name" value="TM_PBP2"/>
    <property type="match status" value="1"/>
</dbReference>
<evidence type="ECO:0000256" key="5">
    <source>
        <dbReference type="ARBA" id="ARBA00022989"/>
    </source>
</evidence>
<dbReference type="PROSITE" id="PS50928">
    <property type="entry name" value="ABC_TM1"/>
    <property type="match status" value="1"/>
</dbReference>
<feature type="transmembrane region" description="Helical" evidence="7">
    <location>
        <begin position="77"/>
        <end position="94"/>
    </location>
</feature>
<keyword evidence="3" id="KW-1003">Cell membrane</keyword>
<gene>
    <name evidence="9" type="primary">choW</name>
    <name evidence="9" type="ORF">ACFSKO_18970</name>
</gene>
<protein>
    <submittedName>
        <fullName evidence="9">Choline ABC transporter permease subunit</fullName>
    </submittedName>
</protein>
<feature type="transmembrane region" description="Helical" evidence="7">
    <location>
        <begin position="51"/>
        <end position="71"/>
    </location>
</feature>
<dbReference type="EMBL" id="JBHUII010000013">
    <property type="protein sequence ID" value="MFD2207702.1"/>
    <property type="molecule type" value="Genomic_DNA"/>
</dbReference>
<comment type="caution">
    <text evidence="9">The sequence shown here is derived from an EMBL/GenBank/DDBJ whole genome shotgun (WGS) entry which is preliminary data.</text>
</comment>
<name>A0ABW5BNL3_9PROT</name>
<evidence type="ECO:0000256" key="2">
    <source>
        <dbReference type="ARBA" id="ARBA00022448"/>
    </source>
</evidence>
<dbReference type="Pfam" id="PF00528">
    <property type="entry name" value="BPD_transp_1"/>
    <property type="match status" value="1"/>
</dbReference>
<feature type="transmembrane region" description="Helical" evidence="7">
    <location>
        <begin position="144"/>
        <end position="171"/>
    </location>
</feature>
<dbReference type="RefSeq" id="WP_380254615.1">
    <property type="nucleotide sequence ID" value="NZ_JBHUII010000013.1"/>
</dbReference>
<accession>A0ABW5BNL3</accession>
<comment type="subcellular location">
    <subcellularLocation>
        <location evidence="1 7">Cell membrane</location>
        <topology evidence="1 7">Multi-pass membrane protein</topology>
    </subcellularLocation>
</comment>
<evidence type="ECO:0000313" key="10">
    <source>
        <dbReference type="Proteomes" id="UP001597294"/>
    </source>
</evidence>
<proteinExistence type="inferred from homology"/>
<keyword evidence="2 7" id="KW-0813">Transport</keyword>
<evidence type="ECO:0000256" key="6">
    <source>
        <dbReference type="ARBA" id="ARBA00023136"/>
    </source>
</evidence>
<dbReference type="InterPro" id="IPR035906">
    <property type="entry name" value="MetI-like_sf"/>
</dbReference>
<keyword evidence="5 7" id="KW-1133">Transmembrane helix</keyword>
<feature type="transmembrane region" description="Helical" evidence="7">
    <location>
        <begin position="101"/>
        <end position="124"/>
    </location>
</feature>
<feature type="domain" description="ABC transmembrane type-1" evidence="8">
    <location>
        <begin position="97"/>
        <end position="276"/>
    </location>
</feature>
<dbReference type="Gene3D" id="1.10.3720.10">
    <property type="entry name" value="MetI-like"/>
    <property type="match status" value="1"/>
</dbReference>
<evidence type="ECO:0000256" key="1">
    <source>
        <dbReference type="ARBA" id="ARBA00004651"/>
    </source>
</evidence>
<dbReference type="PANTHER" id="PTHR47737:SF1">
    <property type="entry name" value="GLYCINE BETAINE_PROLINE BETAINE TRANSPORT SYSTEM PERMEASE PROTEIN PROW"/>
    <property type="match status" value="1"/>
</dbReference>
<keyword evidence="4 7" id="KW-0812">Transmembrane</keyword>
<dbReference type="Proteomes" id="UP001597294">
    <property type="component" value="Unassembled WGS sequence"/>
</dbReference>
<dbReference type="SUPFAM" id="SSF161098">
    <property type="entry name" value="MetI-like"/>
    <property type="match status" value="1"/>
</dbReference>
<dbReference type="NCBIfam" id="TIGR03416">
    <property type="entry name" value="ABC_choXWV_perm"/>
    <property type="match status" value="1"/>
</dbReference>
<organism evidence="9 10">
    <name type="scientific">Kiloniella antarctica</name>
    <dbReference type="NCBI Taxonomy" id="1550907"/>
    <lineage>
        <taxon>Bacteria</taxon>
        <taxon>Pseudomonadati</taxon>
        <taxon>Pseudomonadota</taxon>
        <taxon>Alphaproteobacteria</taxon>
        <taxon>Rhodospirillales</taxon>
        <taxon>Kiloniellaceae</taxon>
        <taxon>Kiloniella</taxon>
    </lineage>
</organism>
<reference evidence="10" key="1">
    <citation type="journal article" date="2019" name="Int. J. Syst. Evol. Microbiol.">
        <title>The Global Catalogue of Microorganisms (GCM) 10K type strain sequencing project: providing services to taxonomists for standard genome sequencing and annotation.</title>
        <authorList>
            <consortium name="The Broad Institute Genomics Platform"/>
            <consortium name="The Broad Institute Genome Sequencing Center for Infectious Disease"/>
            <person name="Wu L."/>
            <person name="Ma J."/>
        </authorList>
    </citation>
    <scope>NUCLEOTIDE SEQUENCE [LARGE SCALE GENOMIC DNA]</scope>
    <source>
        <strain evidence="10">CGMCC 4.7192</strain>
    </source>
</reference>
<evidence type="ECO:0000313" key="9">
    <source>
        <dbReference type="EMBL" id="MFD2207702.1"/>
    </source>
</evidence>
<feature type="transmembrane region" description="Helical" evidence="7">
    <location>
        <begin position="257"/>
        <end position="276"/>
    </location>
</feature>
<evidence type="ECO:0000256" key="4">
    <source>
        <dbReference type="ARBA" id="ARBA00022692"/>
    </source>
</evidence>
<evidence type="ECO:0000259" key="8">
    <source>
        <dbReference type="PROSITE" id="PS50928"/>
    </source>
</evidence>
<dbReference type="InterPro" id="IPR000515">
    <property type="entry name" value="MetI-like"/>
</dbReference>
<keyword evidence="6 7" id="KW-0472">Membrane</keyword>
<feature type="transmembrane region" description="Helical" evidence="7">
    <location>
        <begin position="211"/>
        <end position="237"/>
    </location>
</feature>
<evidence type="ECO:0000256" key="7">
    <source>
        <dbReference type="RuleBase" id="RU363032"/>
    </source>
</evidence>
<sequence length="286" mass="30723">MSGIEQWLVGHKIPVGKWGEAFFDFLIDNFAGFFDAITDGGSFLIDGSVELLLLVPSVILIVLVTAVAQYLQRSWKLSLFVVLSLLFIINQGYWEETIESLVLVVYATVVCMVIGVPLGIAAAHRPWLFSALRPVLDLLQTIPTFVYLIPAMTLFGLGMVPALVATVIFALAAPVRLTHLGVSSVPKPLIEAAESFGATKKQLLWKVEIPYALPTIMAGVTQCIMLSLSMVVIGALVGASGLGKPVVRALNSRQIDMGIEAGLAIVIVAILLDRLCKQRNAPVDGA</sequence>
<comment type="similarity">
    <text evidence="7">Belongs to the binding-protein-dependent transport system permease family.</text>
</comment>
<evidence type="ECO:0000256" key="3">
    <source>
        <dbReference type="ARBA" id="ARBA00022475"/>
    </source>
</evidence>
<dbReference type="InterPro" id="IPR017784">
    <property type="entry name" value="ABC_transptr_choline_permease"/>
</dbReference>